<name>A0A8S4S2M1_9NEOP</name>
<evidence type="ECO:0000313" key="2">
    <source>
        <dbReference type="Proteomes" id="UP000838756"/>
    </source>
</evidence>
<keyword evidence="2" id="KW-1185">Reference proteome</keyword>
<reference evidence="1" key="1">
    <citation type="submission" date="2022-03" db="EMBL/GenBank/DDBJ databases">
        <authorList>
            <person name="Lindestad O."/>
        </authorList>
    </citation>
    <scope>NUCLEOTIDE SEQUENCE</scope>
</reference>
<protein>
    <submittedName>
        <fullName evidence="1">Jg23916 protein</fullName>
    </submittedName>
</protein>
<proteinExistence type="predicted"/>
<comment type="caution">
    <text evidence="1">The sequence shown here is derived from an EMBL/GenBank/DDBJ whole genome shotgun (WGS) entry which is preliminary data.</text>
</comment>
<dbReference type="AlphaFoldDB" id="A0A8S4S2M1"/>
<dbReference type="Proteomes" id="UP000838756">
    <property type="component" value="Unassembled WGS sequence"/>
</dbReference>
<evidence type="ECO:0000313" key="1">
    <source>
        <dbReference type="EMBL" id="CAH2247088.1"/>
    </source>
</evidence>
<sequence length="130" mass="14459">MLVKTLCSAFAVSSLIMADSEDALVSLILLNYCFIQIKKKKINTRGMTCDYSRPNRVTLKGFAKKPTAGRSTQREQRAFLAGFPVTRRTDCTYARDVTRHITSRNAGQCPPFDGCNVDNVALVHSLTLLK</sequence>
<gene>
    <name evidence="1" type="primary">jg23916</name>
    <name evidence="1" type="ORF">PAEG_LOCUS21514</name>
</gene>
<organism evidence="1 2">
    <name type="scientific">Pararge aegeria aegeria</name>
    <dbReference type="NCBI Taxonomy" id="348720"/>
    <lineage>
        <taxon>Eukaryota</taxon>
        <taxon>Metazoa</taxon>
        <taxon>Ecdysozoa</taxon>
        <taxon>Arthropoda</taxon>
        <taxon>Hexapoda</taxon>
        <taxon>Insecta</taxon>
        <taxon>Pterygota</taxon>
        <taxon>Neoptera</taxon>
        <taxon>Endopterygota</taxon>
        <taxon>Lepidoptera</taxon>
        <taxon>Glossata</taxon>
        <taxon>Ditrysia</taxon>
        <taxon>Papilionoidea</taxon>
        <taxon>Nymphalidae</taxon>
        <taxon>Satyrinae</taxon>
        <taxon>Satyrini</taxon>
        <taxon>Parargina</taxon>
        <taxon>Pararge</taxon>
    </lineage>
</organism>
<dbReference type="EMBL" id="CAKXAJ010025951">
    <property type="protein sequence ID" value="CAH2247088.1"/>
    <property type="molecule type" value="Genomic_DNA"/>
</dbReference>
<accession>A0A8S4S2M1</accession>